<name>A0A1W5CWJ7_9LECA</name>
<dbReference type="SUPFAM" id="SSF50494">
    <property type="entry name" value="Trypsin-like serine proteases"/>
    <property type="match status" value="1"/>
</dbReference>
<organism evidence="2 3">
    <name type="scientific">Lasallia pustulata</name>
    <dbReference type="NCBI Taxonomy" id="136370"/>
    <lineage>
        <taxon>Eukaryota</taxon>
        <taxon>Fungi</taxon>
        <taxon>Dikarya</taxon>
        <taxon>Ascomycota</taxon>
        <taxon>Pezizomycotina</taxon>
        <taxon>Lecanoromycetes</taxon>
        <taxon>OSLEUM clade</taxon>
        <taxon>Umbilicariomycetidae</taxon>
        <taxon>Umbilicariales</taxon>
        <taxon>Umbilicariaceae</taxon>
        <taxon>Lasallia</taxon>
    </lineage>
</organism>
<proteinExistence type="predicted"/>
<dbReference type="PANTHER" id="PTHR35870">
    <property type="entry name" value="PROTEIN, PUTATIVE (AFU_ORTHOLOGUE AFUA_5G03330)-RELATED"/>
    <property type="match status" value="1"/>
</dbReference>
<keyword evidence="1" id="KW-0560">Oxidoreductase</keyword>
<evidence type="ECO:0000256" key="1">
    <source>
        <dbReference type="ARBA" id="ARBA00023002"/>
    </source>
</evidence>
<protein>
    <submittedName>
        <fullName evidence="2">Trypsin-like cysteine/serine peptidase domain</fullName>
    </submittedName>
</protein>
<sequence>MATASKVKLSTAECGEYHVPGITAESAAKASELLQENHDGHHIFFNKAGLHNHIAHHILTLYALGASATQIQRHYDTNKSYQRPPPPVDDGVLEDLHDPGKYRKYLANERYYLDYLVFYQGEIDKKGYEKVIQEYVLKGDERADDMLVRMYAGFLHPIIHLGFGVEFKQPAIIAEALAMAAAHDAWLAPYFHGAEKAAGTIGKPGMKSIVTLLDDIRADKKLSTAADWGDGNKIRDGILKRAPNEMIKHASQFTVEPAKLTEKTAEMTNAAVYFTGGAQHPPKQVKFDFYYMHCVNCSIFFSTFLKQAWISEHNKIRLLEWKVRLDLCMYASRRSPKPLLEEITNYHQQQPSSLDEVIKRVVEHDDDGHAAKLVRAIAHGGEVSKPYEERENFKIKNGMWLQLEHMAIDSVKDTGEAWVRSAGFEEAWENYEDRPRAQLTKTSSAVFSPQRLKQPSLQKRCLPYTTVFLSPKRAALGVTEIGSPIKKLRIEDGQEGCLDAQFDVKLDPASQDLQKNLAQSKRIELPYSLVEAGRATAPPKGDLSDLFKLFPTTFGADVFPPYLIIRVRDIPPKPWPLTIGGLPVQFSTDKWVGSFDRGQLGRGHKVLEDLDLQEGRDYNQAVLRRAVRVFQELKIKIRDIFCFGGFWQITIPDGTDIKLLPSRIASNPSFYRTISQVPEPNPAALRNKPPQGIEYDDILYTTAPNALLRPGIMLSSSVRTIIRNGESEEYFKTTTSGILVTNQKGELFITVTTHGFEDDGLVYHPNPHKGTVIGRVIENLPGTDISIARLSSGLRYVNETFGTYAAPDGVRMNGISPAYPPHLRVYDALSMNNPFSGSCEGVTMALGAIIAGEGDKGYVAHEWSFFENGDQPVDGSCGSPILDAEGKVVGLFRFKAADSSLCLSVSAMELREFGYDICSGEQSFT</sequence>
<dbReference type="Pfam" id="PF14027">
    <property type="entry name" value="Questin_oxidase"/>
    <property type="match status" value="1"/>
</dbReference>
<dbReference type="Proteomes" id="UP000192927">
    <property type="component" value="Unassembled WGS sequence"/>
</dbReference>
<reference evidence="3" key="1">
    <citation type="submission" date="2017-03" db="EMBL/GenBank/DDBJ databases">
        <authorList>
            <person name="Sharma R."/>
            <person name="Thines M."/>
        </authorList>
    </citation>
    <scope>NUCLEOTIDE SEQUENCE [LARGE SCALE GENOMIC DNA]</scope>
</reference>
<accession>A0A1W5CWJ7</accession>
<evidence type="ECO:0000313" key="2">
    <source>
        <dbReference type="EMBL" id="SLM35029.1"/>
    </source>
</evidence>
<dbReference type="AlphaFoldDB" id="A0A1W5CWJ7"/>
<dbReference type="InterPro" id="IPR025337">
    <property type="entry name" value="Questin_oxidase-like"/>
</dbReference>
<dbReference type="GO" id="GO:0016491">
    <property type="term" value="F:oxidoreductase activity"/>
    <property type="evidence" value="ECO:0007669"/>
    <property type="project" value="UniProtKB-KW"/>
</dbReference>
<dbReference type="InterPro" id="IPR009003">
    <property type="entry name" value="Peptidase_S1_PA"/>
</dbReference>
<dbReference type="PANTHER" id="PTHR35870:SF1">
    <property type="entry name" value="PROTEIN, PUTATIVE (AFU_ORTHOLOGUE AFUA_5G03330)-RELATED"/>
    <property type="match status" value="1"/>
</dbReference>
<evidence type="ECO:0000313" key="3">
    <source>
        <dbReference type="Proteomes" id="UP000192927"/>
    </source>
</evidence>
<dbReference type="EMBL" id="FWEW01000486">
    <property type="protein sequence ID" value="SLM35029.1"/>
    <property type="molecule type" value="Genomic_DNA"/>
</dbReference>
<keyword evidence="3" id="KW-1185">Reference proteome</keyword>